<gene>
    <name evidence="1" type="ORF">E2C01_072669</name>
</gene>
<proteinExistence type="predicted"/>
<protein>
    <submittedName>
        <fullName evidence="1">Uncharacterized protein</fullName>
    </submittedName>
</protein>
<organism evidence="1 2">
    <name type="scientific">Portunus trituberculatus</name>
    <name type="common">Swimming crab</name>
    <name type="synonym">Neptunus trituberculatus</name>
    <dbReference type="NCBI Taxonomy" id="210409"/>
    <lineage>
        <taxon>Eukaryota</taxon>
        <taxon>Metazoa</taxon>
        <taxon>Ecdysozoa</taxon>
        <taxon>Arthropoda</taxon>
        <taxon>Crustacea</taxon>
        <taxon>Multicrustacea</taxon>
        <taxon>Malacostraca</taxon>
        <taxon>Eumalacostraca</taxon>
        <taxon>Eucarida</taxon>
        <taxon>Decapoda</taxon>
        <taxon>Pleocyemata</taxon>
        <taxon>Brachyura</taxon>
        <taxon>Eubrachyura</taxon>
        <taxon>Portunoidea</taxon>
        <taxon>Portunidae</taxon>
        <taxon>Portuninae</taxon>
        <taxon>Portunus</taxon>
    </lineage>
</organism>
<dbReference type="Proteomes" id="UP000324222">
    <property type="component" value="Unassembled WGS sequence"/>
</dbReference>
<accession>A0A5B7I9K1</accession>
<comment type="caution">
    <text evidence="1">The sequence shown here is derived from an EMBL/GenBank/DDBJ whole genome shotgun (WGS) entry which is preliminary data.</text>
</comment>
<sequence>MSDPEVGSPHRTTTVGLPEQQEIRELGENWCSFACPSNWTTGTEGFSSCVALLELAVLGTTDGRVGQATLVLVGKANSQSTRWSPAIE</sequence>
<reference evidence="1 2" key="1">
    <citation type="submission" date="2019-05" db="EMBL/GenBank/DDBJ databases">
        <title>Another draft genome of Portunus trituberculatus and its Hox gene families provides insights of decapod evolution.</title>
        <authorList>
            <person name="Jeong J.-H."/>
            <person name="Song I."/>
            <person name="Kim S."/>
            <person name="Choi T."/>
            <person name="Kim D."/>
            <person name="Ryu S."/>
            <person name="Kim W."/>
        </authorList>
    </citation>
    <scope>NUCLEOTIDE SEQUENCE [LARGE SCALE GENOMIC DNA]</scope>
    <source>
        <tissue evidence="1">Muscle</tissue>
    </source>
</reference>
<name>A0A5B7I9K1_PORTR</name>
<dbReference type="EMBL" id="VSRR010047809">
    <property type="protein sequence ID" value="MPC78187.1"/>
    <property type="molecule type" value="Genomic_DNA"/>
</dbReference>
<keyword evidence="2" id="KW-1185">Reference proteome</keyword>
<evidence type="ECO:0000313" key="2">
    <source>
        <dbReference type="Proteomes" id="UP000324222"/>
    </source>
</evidence>
<dbReference type="AlphaFoldDB" id="A0A5B7I9K1"/>
<evidence type="ECO:0000313" key="1">
    <source>
        <dbReference type="EMBL" id="MPC78187.1"/>
    </source>
</evidence>